<dbReference type="AlphaFoldDB" id="A0AA94H8I8"/>
<accession>A0AA94H8I8</accession>
<reference evidence="1 2" key="1">
    <citation type="submission" date="2016-10" db="EMBL/GenBank/DDBJ databases">
        <authorList>
            <person name="Varghese N."/>
            <person name="Submissions S."/>
        </authorList>
    </citation>
    <scope>NUCLEOTIDE SEQUENCE [LARGE SCALE GENOMIC DNA]</scope>
    <source>
        <strain evidence="1 2">CGMCC 1.7012</strain>
    </source>
</reference>
<evidence type="ECO:0000313" key="2">
    <source>
        <dbReference type="Proteomes" id="UP000182314"/>
    </source>
</evidence>
<evidence type="ECO:0000313" key="1">
    <source>
        <dbReference type="EMBL" id="SFD29569.1"/>
    </source>
</evidence>
<proteinExistence type="predicted"/>
<dbReference type="EMBL" id="FOKO01000008">
    <property type="protein sequence ID" value="SFD29569.1"/>
    <property type="molecule type" value="Genomic_DNA"/>
</dbReference>
<gene>
    <name evidence="1" type="ORF">SAMN05216286_5023</name>
</gene>
<organism evidence="1 2">
    <name type="scientific">Kosakonia oryzae</name>
    <dbReference type="NCBI Taxonomy" id="497725"/>
    <lineage>
        <taxon>Bacteria</taxon>
        <taxon>Pseudomonadati</taxon>
        <taxon>Pseudomonadota</taxon>
        <taxon>Gammaproteobacteria</taxon>
        <taxon>Enterobacterales</taxon>
        <taxon>Enterobacteriaceae</taxon>
        <taxon>Kosakonia</taxon>
    </lineage>
</organism>
<name>A0AA94H8I8_9ENTR</name>
<sequence>MDKNILINNLWLKNSLKLAFQVLLMLVCLAQKVKVTLTRQEA</sequence>
<comment type="caution">
    <text evidence="1">The sequence shown here is derived from an EMBL/GenBank/DDBJ whole genome shotgun (WGS) entry which is preliminary data.</text>
</comment>
<protein>
    <submittedName>
        <fullName evidence="1">Uncharacterized protein</fullName>
    </submittedName>
</protein>
<dbReference type="Proteomes" id="UP000182314">
    <property type="component" value="Unassembled WGS sequence"/>
</dbReference>